<dbReference type="InParanoid" id="A0A0R0K3N4"/>
<reference evidence="1" key="3">
    <citation type="submission" date="2018-07" db="EMBL/GenBank/DDBJ databases">
        <title>WGS assembly of Glycine max.</title>
        <authorList>
            <person name="Schmutz J."/>
            <person name="Cannon S."/>
            <person name="Schlueter J."/>
            <person name="Ma J."/>
            <person name="Mitros T."/>
            <person name="Nelson W."/>
            <person name="Hyten D."/>
            <person name="Song Q."/>
            <person name="Thelen J."/>
            <person name="Cheng J."/>
            <person name="Xu D."/>
            <person name="Hellsten U."/>
            <person name="May G."/>
            <person name="Yu Y."/>
            <person name="Sakurai T."/>
            <person name="Umezawa T."/>
            <person name="Bhattacharyya M."/>
            <person name="Sandhu D."/>
            <person name="Valliyodan B."/>
            <person name="Lindquist E."/>
            <person name="Peto M."/>
            <person name="Grant D."/>
            <person name="Shu S."/>
            <person name="Goodstein D."/>
            <person name="Barry K."/>
            <person name="Futrell-Griggs M."/>
            <person name="Abernathy B."/>
            <person name="Du J."/>
            <person name="Tian Z."/>
            <person name="Zhu L."/>
            <person name="Gill N."/>
            <person name="Joshi T."/>
            <person name="Libault M."/>
            <person name="Sethuraman A."/>
            <person name="Zhang X."/>
            <person name="Shinozaki K."/>
            <person name="Nguyen H."/>
            <person name="Wing R."/>
            <person name="Cregan P."/>
            <person name="Specht J."/>
            <person name="Grimwood J."/>
            <person name="Rokhsar D."/>
            <person name="Stacey G."/>
            <person name="Shoemaker R."/>
            <person name="Jackson S."/>
        </authorList>
    </citation>
    <scope>NUCLEOTIDE SEQUENCE</scope>
    <source>
        <tissue evidence="1">Callus</tissue>
    </source>
</reference>
<evidence type="ECO:0000313" key="1">
    <source>
        <dbReference type="EMBL" id="KRH59858.1"/>
    </source>
</evidence>
<accession>A0A0R0K3N4</accession>
<keyword evidence="3" id="KW-1185">Reference proteome</keyword>
<dbReference type="AlphaFoldDB" id="A0A0R0K3N4"/>
<organism evidence="1">
    <name type="scientific">Glycine max</name>
    <name type="common">Soybean</name>
    <name type="synonym">Glycine hispida</name>
    <dbReference type="NCBI Taxonomy" id="3847"/>
    <lineage>
        <taxon>Eukaryota</taxon>
        <taxon>Viridiplantae</taxon>
        <taxon>Streptophyta</taxon>
        <taxon>Embryophyta</taxon>
        <taxon>Tracheophyta</taxon>
        <taxon>Spermatophyta</taxon>
        <taxon>Magnoliopsida</taxon>
        <taxon>eudicotyledons</taxon>
        <taxon>Gunneridae</taxon>
        <taxon>Pentapetalae</taxon>
        <taxon>rosids</taxon>
        <taxon>fabids</taxon>
        <taxon>Fabales</taxon>
        <taxon>Fabaceae</taxon>
        <taxon>Papilionoideae</taxon>
        <taxon>50 kb inversion clade</taxon>
        <taxon>NPAAA clade</taxon>
        <taxon>indigoferoid/millettioid clade</taxon>
        <taxon>Phaseoleae</taxon>
        <taxon>Glycine</taxon>
        <taxon>Glycine subgen. Soja</taxon>
    </lineage>
</organism>
<dbReference type="EnsemblPlants" id="KRH59858">
    <property type="protein sequence ID" value="KRH59858"/>
    <property type="gene ID" value="GLYMA_05G206800"/>
</dbReference>
<evidence type="ECO:0000313" key="2">
    <source>
        <dbReference type="EnsemblPlants" id="KRH59858"/>
    </source>
</evidence>
<reference evidence="1 2" key="1">
    <citation type="journal article" date="2010" name="Nature">
        <title>Genome sequence of the palaeopolyploid soybean.</title>
        <authorList>
            <person name="Schmutz J."/>
            <person name="Cannon S.B."/>
            <person name="Schlueter J."/>
            <person name="Ma J."/>
            <person name="Mitros T."/>
            <person name="Nelson W."/>
            <person name="Hyten D.L."/>
            <person name="Song Q."/>
            <person name="Thelen J.J."/>
            <person name="Cheng J."/>
            <person name="Xu D."/>
            <person name="Hellsten U."/>
            <person name="May G.D."/>
            <person name="Yu Y."/>
            <person name="Sakurai T."/>
            <person name="Umezawa T."/>
            <person name="Bhattacharyya M.K."/>
            <person name="Sandhu D."/>
            <person name="Valliyodan B."/>
            <person name="Lindquist E."/>
            <person name="Peto M."/>
            <person name="Grant D."/>
            <person name="Shu S."/>
            <person name="Goodstein D."/>
            <person name="Barry K."/>
            <person name="Futrell-Griggs M."/>
            <person name="Abernathy B."/>
            <person name="Du J."/>
            <person name="Tian Z."/>
            <person name="Zhu L."/>
            <person name="Gill N."/>
            <person name="Joshi T."/>
            <person name="Libault M."/>
            <person name="Sethuraman A."/>
            <person name="Zhang X.-C."/>
            <person name="Shinozaki K."/>
            <person name="Nguyen H.T."/>
            <person name="Wing R.A."/>
            <person name="Cregan P."/>
            <person name="Specht J."/>
            <person name="Grimwood J."/>
            <person name="Rokhsar D."/>
            <person name="Stacey G."/>
            <person name="Shoemaker R.C."/>
            <person name="Jackson S.A."/>
        </authorList>
    </citation>
    <scope>NUCLEOTIDE SEQUENCE</scope>
    <source>
        <strain evidence="2">cv. Williams 82</strain>
        <tissue evidence="1">Callus</tissue>
    </source>
</reference>
<dbReference type="Proteomes" id="UP000008827">
    <property type="component" value="Chromosome 5"/>
</dbReference>
<name>A0A0R0K3N4_SOYBN</name>
<protein>
    <submittedName>
        <fullName evidence="1 2">Uncharacterized protein</fullName>
    </submittedName>
</protein>
<dbReference type="EMBL" id="CM000838">
    <property type="protein sequence ID" value="KRH59858.1"/>
    <property type="molecule type" value="Genomic_DNA"/>
</dbReference>
<evidence type="ECO:0000313" key="3">
    <source>
        <dbReference type="Proteomes" id="UP000008827"/>
    </source>
</evidence>
<dbReference type="Gramene" id="KRH59858">
    <property type="protein sequence ID" value="KRH59858"/>
    <property type="gene ID" value="GLYMA_05G206800"/>
</dbReference>
<sequence>MISLLEGKSYDLKDFHFVHYSNIRDNFLHAKTSSCNHY</sequence>
<proteinExistence type="predicted"/>
<reference evidence="2" key="2">
    <citation type="submission" date="2018-02" db="UniProtKB">
        <authorList>
            <consortium name="EnsemblPlants"/>
        </authorList>
    </citation>
    <scope>IDENTIFICATION</scope>
    <source>
        <strain evidence="2">Williams 82</strain>
    </source>
</reference>
<gene>
    <name evidence="1" type="ORF">GLYMA_05G206800</name>
</gene>